<dbReference type="SUPFAM" id="SSF52540">
    <property type="entry name" value="P-loop containing nucleoside triphosphate hydrolases"/>
    <property type="match status" value="1"/>
</dbReference>
<protein>
    <submittedName>
        <fullName evidence="2">GTPase, G3E family</fullName>
    </submittedName>
</protein>
<gene>
    <name evidence="2" type="ORF">SAMN04487963_2532</name>
</gene>
<dbReference type="Gene3D" id="3.40.50.300">
    <property type="entry name" value="P-loop containing nucleotide triphosphate hydrolases"/>
    <property type="match status" value="1"/>
</dbReference>
<dbReference type="Pfam" id="PF02492">
    <property type="entry name" value="cobW"/>
    <property type="match status" value="1"/>
</dbReference>
<dbReference type="STRING" id="488535.SAMN04487963_2532"/>
<dbReference type="InterPro" id="IPR003495">
    <property type="entry name" value="CobW/HypB/UreG_nucleotide-bd"/>
</dbReference>
<keyword evidence="3" id="KW-1185">Reference proteome</keyword>
<dbReference type="InterPro" id="IPR027417">
    <property type="entry name" value="P-loop_NTPase"/>
</dbReference>
<reference evidence="3" key="1">
    <citation type="submission" date="2016-10" db="EMBL/GenBank/DDBJ databases">
        <authorList>
            <person name="Varghese N."/>
            <person name="Submissions S."/>
        </authorList>
    </citation>
    <scope>NUCLEOTIDE SEQUENCE [LARGE SCALE GENOMIC DNA]</scope>
    <source>
        <strain evidence="3">CGMCC 1.7061</strain>
    </source>
</reference>
<name>A0A1I4QS54_9GAMM</name>
<evidence type="ECO:0000313" key="2">
    <source>
        <dbReference type="EMBL" id="SFM42536.1"/>
    </source>
</evidence>
<dbReference type="InterPro" id="IPR051316">
    <property type="entry name" value="Zinc-reg_GTPase_activator"/>
</dbReference>
<dbReference type="Proteomes" id="UP000198519">
    <property type="component" value="Unassembled WGS sequence"/>
</dbReference>
<evidence type="ECO:0000259" key="1">
    <source>
        <dbReference type="Pfam" id="PF02492"/>
    </source>
</evidence>
<accession>A0A1I4QS54</accession>
<dbReference type="CDD" id="cd03112">
    <property type="entry name" value="CobW-like"/>
    <property type="match status" value="1"/>
</dbReference>
<dbReference type="RefSeq" id="WP_092023059.1">
    <property type="nucleotide sequence ID" value="NZ_FOUE01000003.1"/>
</dbReference>
<feature type="domain" description="CobW/HypB/UreG nucleotide-binding" evidence="1">
    <location>
        <begin position="7"/>
        <end position="181"/>
    </location>
</feature>
<organism evidence="2 3">
    <name type="scientific">Marinobacter zhejiangensis</name>
    <dbReference type="NCBI Taxonomy" id="488535"/>
    <lineage>
        <taxon>Bacteria</taxon>
        <taxon>Pseudomonadati</taxon>
        <taxon>Pseudomonadota</taxon>
        <taxon>Gammaproteobacteria</taxon>
        <taxon>Pseudomonadales</taxon>
        <taxon>Marinobacteraceae</taxon>
        <taxon>Marinobacter</taxon>
    </lineage>
</organism>
<evidence type="ECO:0000313" key="3">
    <source>
        <dbReference type="Proteomes" id="UP000198519"/>
    </source>
</evidence>
<dbReference type="PANTHER" id="PTHR13748:SF46">
    <property type="entry name" value="ZINC CHAPERONE YEIR"/>
    <property type="match status" value="1"/>
</dbReference>
<dbReference type="AlphaFoldDB" id="A0A1I4QS54"/>
<proteinExistence type="predicted"/>
<dbReference type="EMBL" id="FOUE01000003">
    <property type="protein sequence ID" value="SFM42536.1"/>
    <property type="molecule type" value="Genomic_DNA"/>
</dbReference>
<dbReference type="GO" id="GO:0005737">
    <property type="term" value="C:cytoplasm"/>
    <property type="evidence" value="ECO:0007669"/>
    <property type="project" value="TreeGrafter"/>
</dbReference>
<sequence length="329" mass="36037">MKTPIPTNLILGFLGVGKTTAILDLLKRKPETETWAVLVNEFGAVGVDGAVLAERGAVVREVPGGCMCCVAGLPMQIGLNRLIHQAKPDRLLIEPTGLGHPAQIISTLTDQHYADVLRLESVITLVDPRRLEDSRVLEHPQFLDQVSVADVLVANKLDLCSAKELERFLGWAEGVSPDKRMIAATSQGQLQPEWLEGAHRGENTGVSSSHHLGHNHGWAEDADGSVGDVGADGWRALCHEGLGHFSMGWLIGRNFVFEEVDLLAYARDSQFRRFKAVVRTVGGWRVINAVDGICSSEETAPRQESRLEVISEAPLREDVLDSQLRQILR</sequence>
<dbReference type="OrthoDB" id="9808822at2"/>
<dbReference type="PANTHER" id="PTHR13748">
    <property type="entry name" value="COBW-RELATED"/>
    <property type="match status" value="1"/>
</dbReference>